<sequence length="314" mass="36117">MFRQTHAVVRHPDGQEYHWSARVNRKGRHRLEHKHDSQKPRYQRTFLHRVSRIFTAIEYWNISWWVAIIFTIGSIVWCINGVYAFVPFVNSGMAENQDAVSWTSWLGATIFEIGGILAFVEAWTVDDDAYFGWHLFHHKQDEEEGSPPADDLNRSDSSQQEKAKKSPEKRRKSRDLGLWAAAVQMVAATIFWMAGWTSLPVIFNSIKEKSGLLAGVYWTPQIAGIGFMISGLLFMLEVQKKWYKPELANPGWHVGFWNVIGGLGFFLCAAFGYSERSWRKYQSSLSTFWGSWAFLISSIAQWYEAVNPVQPKGV</sequence>
<keyword evidence="2" id="KW-0812">Transmembrane</keyword>
<proteinExistence type="predicted"/>
<protein>
    <recommendedName>
        <fullName evidence="5">Integral membrane protein</fullName>
    </recommendedName>
</protein>
<feature type="compositionally biased region" description="Basic and acidic residues" evidence="1">
    <location>
        <begin position="151"/>
        <end position="166"/>
    </location>
</feature>
<feature type="transmembrane region" description="Helical" evidence="2">
    <location>
        <begin position="62"/>
        <end position="86"/>
    </location>
</feature>
<evidence type="ECO:0000313" key="4">
    <source>
        <dbReference type="Proteomes" id="UP000077266"/>
    </source>
</evidence>
<keyword evidence="2" id="KW-0472">Membrane</keyword>
<feature type="transmembrane region" description="Helical" evidence="2">
    <location>
        <begin position="285"/>
        <end position="303"/>
    </location>
</feature>
<dbReference type="STRING" id="1314781.A0A165KEW7"/>
<evidence type="ECO:0008006" key="5">
    <source>
        <dbReference type="Google" id="ProtNLM"/>
    </source>
</evidence>
<name>A0A165KEW7_EXIGL</name>
<dbReference type="Proteomes" id="UP000077266">
    <property type="component" value="Unassembled WGS sequence"/>
</dbReference>
<accession>A0A165KEW7</accession>
<organism evidence="3 4">
    <name type="scientific">Exidia glandulosa HHB12029</name>
    <dbReference type="NCBI Taxonomy" id="1314781"/>
    <lineage>
        <taxon>Eukaryota</taxon>
        <taxon>Fungi</taxon>
        <taxon>Dikarya</taxon>
        <taxon>Basidiomycota</taxon>
        <taxon>Agaricomycotina</taxon>
        <taxon>Agaricomycetes</taxon>
        <taxon>Auriculariales</taxon>
        <taxon>Exidiaceae</taxon>
        <taxon>Exidia</taxon>
    </lineage>
</organism>
<dbReference type="EMBL" id="KV425946">
    <property type="protein sequence ID" value="KZV96228.1"/>
    <property type="molecule type" value="Genomic_DNA"/>
</dbReference>
<dbReference type="AlphaFoldDB" id="A0A165KEW7"/>
<feature type="transmembrane region" description="Helical" evidence="2">
    <location>
        <begin position="256"/>
        <end position="273"/>
    </location>
</feature>
<reference evidence="3 4" key="1">
    <citation type="journal article" date="2016" name="Mol. Biol. Evol.">
        <title>Comparative Genomics of Early-Diverging Mushroom-Forming Fungi Provides Insights into the Origins of Lignocellulose Decay Capabilities.</title>
        <authorList>
            <person name="Nagy L.G."/>
            <person name="Riley R."/>
            <person name="Tritt A."/>
            <person name="Adam C."/>
            <person name="Daum C."/>
            <person name="Floudas D."/>
            <person name="Sun H."/>
            <person name="Yadav J.S."/>
            <person name="Pangilinan J."/>
            <person name="Larsson K.H."/>
            <person name="Matsuura K."/>
            <person name="Barry K."/>
            <person name="Labutti K."/>
            <person name="Kuo R."/>
            <person name="Ohm R.A."/>
            <person name="Bhattacharya S.S."/>
            <person name="Shirouzu T."/>
            <person name="Yoshinaga Y."/>
            <person name="Martin F.M."/>
            <person name="Grigoriev I.V."/>
            <person name="Hibbett D.S."/>
        </authorList>
    </citation>
    <scope>NUCLEOTIDE SEQUENCE [LARGE SCALE GENOMIC DNA]</scope>
    <source>
        <strain evidence="3 4">HHB12029</strain>
    </source>
</reference>
<feature type="region of interest" description="Disordered" evidence="1">
    <location>
        <begin position="141"/>
        <end position="171"/>
    </location>
</feature>
<feature type="transmembrane region" description="Helical" evidence="2">
    <location>
        <begin position="176"/>
        <end position="203"/>
    </location>
</feature>
<evidence type="ECO:0000313" key="3">
    <source>
        <dbReference type="EMBL" id="KZV96228.1"/>
    </source>
</evidence>
<keyword evidence="2" id="KW-1133">Transmembrane helix</keyword>
<feature type="transmembrane region" description="Helical" evidence="2">
    <location>
        <begin position="215"/>
        <end position="236"/>
    </location>
</feature>
<dbReference type="OrthoDB" id="2603at2759"/>
<evidence type="ECO:0000256" key="1">
    <source>
        <dbReference type="SAM" id="MobiDB-lite"/>
    </source>
</evidence>
<gene>
    <name evidence="3" type="ORF">EXIGLDRAFT_733790</name>
</gene>
<evidence type="ECO:0000256" key="2">
    <source>
        <dbReference type="SAM" id="Phobius"/>
    </source>
</evidence>
<keyword evidence="4" id="KW-1185">Reference proteome</keyword>
<dbReference type="InParanoid" id="A0A165KEW7"/>